<dbReference type="InterPro" id="IPR002227">
    <property type="entry name" value="Tyrosinase_Cu-bd"/>
</dbReference>
<proteinExistence type="predicted"/>
<evidence type="ECO:0000256" key="3">
    <source>
        <dbReference type="SAM" id="SignalP"/>
    </source>
</evidence>
<dbReference type="Proteomes" id="UP001465668">
    <property type="component" value="Unassembled WGS sequence"/>
</dbReference>
<protein>
    <submittedName>
        <fullName evidence="5">Tyrosinase copper-binding domain-containing protein</fullName>
    </submittedName>
</protein>
<dbReference type="SUPFAM" id="SSF48056">
    <property type="entry name" value="Di-copper centre-containing domain"/>
    <property type="match status" value="1"/>
</dbReference>
<reference evidence="5 6" key="1">
    <citation type="submission" date="2024-02" db="EMBL/GenBank/DDBJ databases">
        <title>First draft genome assembly of two strains of Seiridium cardinale.</title>
        <authorList>
            <person name="Emiliani G."/>
            <person name="Scali E."/>
        </authorList>
    </citation>
    <scope>NUCLEOTIDE SEQUENCE [LARGE SCALE GENOMIC DNA]</scope>
    <source>
        <strain evidence="5 6">BM-138-000479</strain>
    </source>
</reference>
<gene>
    <name evidence="5" type="ORF">SCAR479_09297</name>
</gene>
<feature type="signal peptide" evidence="3">
    <location>
        <begin position="1"/>
        <end position="25"/>
    </location>
</feature>
<keyword evidence="2" id="KW-0186">Copper</keyword>
<dbReference type="PROSITE" id="PS00497">
    <property type="entry name" value="TYROSINASE_1"/>
    <property type="match status" value="1"/>
</dbReference>
<keyword evidence="3" id="KW-0732">Signal</keyword>
<dbReference type="PRINTS" id="PR00092">
    <property type="entry name" value="TYROSINASE"/>
</dbReference>
<evidence type="ECO:0000313" key="5">
    <source>
        <dbReference type="EMBL" id="KAK9773957.1"/>
    </source>
</evidence>
<dbReference type="InterPro" id="IPR008922">
    <property type="entry name" value="Di-copper_centre_dom_sf"/>
</dbReference>
<dbReference type="PROSITE" id="PS51257">
    <property type="entry name" value="PROKAR_LIPOPROTEIN"/>
    <property type="match status" value="1"/>
</dbReference>
<comment type="caution">
    <text evidence="5">The sequence shown here is derived from an EMBL/GenBank/DDBJ whole genome shotgun (WGS) entry which is preliminary data.</text>
</comment>
<evidence type="ECO:0000313" key="6">
    <source>
        <dbReference type="Proteomes" id="UP001465668"/>
    </source>
</evidence>
<evidence type="ECO:0000256" key="2">
    <source>
        <dbReference type="ARBA" id="ARBA00023008"/>
    </source>
</evidence>
<dbReference type="EMBL" id="JARVKM010000045">
    <property type="protein sequence ID" value="KAK9773957.1"/>
    <property type="molecule type" value="Genomic_DNA"/>
</dbReference>
<keyword evidence="1" id="KW-0479">Metal-binding</keyword>
<dbReference type="Gene3D" id="1.10.1280.10">
    <property type="entry name" value="Di-copper center containing domain from catechol oxidase"/>
    <property type="match status" value="1"/>
</dbReference>
<keyword evidence="6" id="KW-1185">Reference proteome</keyword>
<name>A0ABR2XJQ0_9PEZI</name>
<dbReference type="PANTHER" id="PTHR11474">
    <property type="entry name" value="TYROSINASE FAMILY MEMBER"/>
    <property type="match status" value="1"/>
</dbReference>
<dbReference type="Pfam" id="PF00264">
    <property type="entry name" value="Tyrosinase"/>
    <property type="match status" value="1"/>
</dbReference>
<sequence>MMSAWKRSALYSLATLSCLARVSFASANGTCVQPNQRKAWHTLTDLEKADYLKAEKCLLAAPAKGGVVDGAVTRWDELHWVHITQSNVIHSVGDFLPWHRLYVTLHERLLQDECNYTGAQPYWDEQRDADASIYVADASVWGADDLSFGTTQDGCVVDGAFANTTLRLNQELGVKNTTEYCLSRSYDDSYWAWANSTYSDTCFAKANYSDAWPCWSKSPHSSAHLAVGGTLEDQAASPGEPLFFLHHANLDRLWWRWQQGNLPSRLYEMSGRSIPPLTSLTSYGWLFPSNEIMDYDGDAYNTTTLNHVLWMANLAPNATISEVMDLGGDSICAEYIG</sequence>
<feature type="domain" description="Tyrosinase copper-binding" evidence="4">
    <location>
        <begin position="90"/>
        <end position="107"/>
    </location>
</feature>
<organism evidence="5 6">
    <name type="scientific">Seiridium cardinale</name>
    <dbReference type="NCBI Taxonomy" id="138064"/>
    <lineage>
        <taxon>Eukaryota</taxon>
        <taxon>Fungi</taxon>
        <taxon>Dikarya</taxon>
        <taxon>Ascomycota</taxon>
        <taxon>Pezizomycotina</taxon>
        <taxon>Sordariomycetes</taxon>
        <taxon>Xylariomycetidae</taxon>
        <taxon>Amphisphaeriales</taxon>
        <taxon>Sporocadaceae</taxon>
        <taxon>Seiridium</taxon>
    </lineage>
</organism>
<evidence type="ECO:0000259" key="4">
    <source>
        <dbReference type="PROSITE" id="PS00497"/>
    </source>
</evidence>
<accession>A0ABR2XJQ0</accession>
<evidence type="ECO:0000256" key="1">
    <source>
        <dbReference type="ARBA" id="ARBA00022723"/>
    </source>
</evidence>
<dbReference type="PANTHER" id="PTHR11474:SF126">
    <property type="entry name" value="TYROSINASE-LIKE PROTEIN TYR-1-RELATED"/>
    <property type="match status" value="1"/>
</dbReference>
<dbReference type="InterPro" id="IPR050316">
    <property type="entry name" value="Tyrosinase/Hemocyanin"/>
</dbReference>
<feature type="chain" id="PRO_5047168346" evidence="3">
    <location>
        <begin position="26"/>
        <end position="337"/>
    </location>
</feature>